<comment type="subcellular location">
    <subcellularLocation>
        <location evidence="1">Cell membrane</location>
        <topology evidence="1">Multi-pass membrane protein</topology>
    </subcellularLocation>
</comment>
<comment type="caution">
    <text evidence="8">The sequence shown here is derived from an EMBL/GenBank/DDBJ whole genome shotgun (WGS) entry which is preliminary data.</text>
</comment>
<keyword evidence="6" id="KW-0739">Sodium transport</keyword>
<evidence type="ECO:0000256" key="7">
    <source>
        <dbReference type="SAM" id="Phobius"/>
    </source>
</evidence>
<evidence type="ECO:0000256" key="2">
    <source>
        <dbReference type="ARBA" id="ARBA00022448"/>
    </source>
</evidence>
<evidence type="ECO:0000313" key="8">
    <source>
        <dbReference type="EMBL" id="KAF7274687.1"/>
    </source>
</evidence>
<evidence type="ECO:0000256" key="4">
    <source>
        <dbReference type="ARBA" id="ARBA00023053"/>
    </source>
</evidence>
<keyword evidence="5" id="KW-0406">Ion transport</keyword>
<protein>
    <submittedName>
        <fullName evidence="8">Uncharacterized protein</fullName>
    </submittedName>
</protein>
<dbReference type="EMBL" id="JAACXV010012400">
    <property type="protein sequence ID" value="KAF7274687.1"/>
    <property type="molecule type" value="Genomic_DNA"/>
</dbReference>
<reference evidence="8" key="1">
    <citation type="submission" date="2020-08" db="EMBL/GenBank/DDBJ databases">
        <title>Genome sequencing and assembly of the red palm weevil Rhynchophorus ferrugineus.</title>
        <authorList>
            <person name="Dias G.B."/>
            <person name="Bergman C.M."/>
            <person name="Manee M."/>
        </authorList>
    </citation>
    <scope>NUCLEOTIDE SEQUENCE</scope>
    <source>
        <strain evidence="8">AA-2017</strain>
        <tissue evidence="8">Whole larva</tissue>
    </source>
</reference>
<evidence type="ECO:0000256" key="6">
    <source>
        <dbReference type="ARBA" id="ARBA00023201"/>
    </source>
</evidence>
<name>A0A834I8W1_RHYFE</name>
<dbReference type="AlphaFoldDB" id="A0A834I8W1"/>
<dbReference type="PANTHER" id="PTHR42985:SF5">
    <property type="entry name" value="FI02094P-RELATED"/>
    <property type="match status" value="1"/>
</dbReference>
<dbReference type="Gene3D" id="1.20.1730.10">
    <property type="entry name" value="Sodium/glucose cotransporter"/>
    <property type="match status" value="1"/>
</dbReference>
<dbReference type="InterPro" id="IPR038377">
    <property type="entry name" value="Na/Glc_symporter_sf"/>
</dbReference>
<dbReference type="Proteomes" id="UP000625711">
    <property type="component" value="Unassembled WGS sequence"/>
</dbReference>
<keyword evidence="9" id="KW-1185">Reference proteome</keyword>
<accession>A0A834I8W1</accession>
<proteinExistence type="predicted"/>
<dbReference type="GO" id="GO:0015293">
    <property type="term" value="F:symporter activity"/>
    <property type="evidence" value="ECO:0007669"/>
    <property type="project" value="TreeGrafter"/>
</dbReference>
<dbReference type="PANTHER" id="PTHR42985">
    <property type="entry name" value="SODIUM-COUPLED MONOCARBOXYLATE TRANSPORTER"/>
    <property type="match status" value="1"/>
</dbReference>
<gene>
    <name evidence="8" type="ORF">GWI33_012641</name>
</gene>
<evidence type="ECO:0000313" key="9">
    <source>
        <dbReference type="Proteomes" id="UP000625711"/>
    </source>
</evidence>
<feature type="transmembrane region" description="Helical" evidence="7">
    <location>
        <begin position="20"/>
        <end position="45"/>
    </location>
</feature>
<evidence type="ECO:0000256" key="5">
    <source>
        <dbReference type="ARBA" id="ARBA00023065"/>
    </source>
</evidence>
<dbReference type="InterPro" id="IPR051163">
    <property type="entry name" value="Sodium:Solute_Symporter_SSF"/>
</dbReference>
<dbReference type="OrthoDB" id="6748000at2759"/>
<keyword evidence="4" id="KW-0915">Sodium</keyword>
<evidence type="ECO:0000256" key="1">
    <source>
        <dbReference type="ARBA" id="ARBA00004651"/>
    </source>
</evidence>
<feature type="transmembrane region" description="Helical" evidence="7">
    <location>
        <begin position="107"/>
        <end position="128"/>
    </location>
</feature>
<keyword evidence="7" id="KW-0812">Transmembrane</keyword>
<keyword evidence="3" id="KW-1003">Cell membrane</keyword>
<organism evidence="8 9">
    <name type="scientific">Rhynchophorus ferrugineus</name>
    <name type="common">Red palm weevil</name>
    <name type="synonym">Curculio ferrugineus</name>
    <dbReference type="NCBI Taxonomy" id="354439"/>
    <lineage>
        <taxon>Eukaryota</taxon>
        <taxon>Metazoa</taxon>
        <taxon>Ecdysozoa</taxon>
        <taxon>Arthropoda</taxon>
        <taxon>Hexapoda</taxon>
        <taxon>Insecta</taxon>
        <taxon>Pterygota</taxon>
        <taxon>Neoptera</taxon>
        <taxon>Endopterygota</taxon>
        <taxon>Coleoptera</taxon>
        <taxon>Polyphaga</taxon>
        <taxon>Cucujiformia</taxon>
        <taxon>Curculionidae</taxon>
        <taxon>Dryophthorinae</taxon>
        <taxon>Rhynchophorus</taxon>
    </lineage>
</organism>
<dbReference type="GO" id="GO:0005886">
    <property type="term" value="C:plasma membrane"/>
    <property type="evidence" value="ECO:0007669"/>
    <property type="project" value="UniProtKB-SubCell"/>
</dbReference>
<sequence>MSIGAIASGPSLALFTMGMLMPWINAKGALSGGISSLIFMGWFCLRTQTLIASGDLTFPEKPITTEGCHYSFSPKQSSLVNMKFAPSVNVTDVTHTDEKYMIYRLSYLWYTLMGAFVAIFIGMLVSFMTKPNDPRDVDPKLLAPFIRKWIKPRQYQNELAANEIIYAYEPTRGQRENRRNLERIVNDIAMGPRNGNK</sequence>
<keyword evidence="2" id="KW-0813">Transport</keyword>
<keyword evidence="7" id="KW-1133">Transmembrane helix</keyword>
<evidence type="ECO:0000256" key="3">
    <source>
        <dbReference type="ARBA" id="ARBA00022475"/>
    </source>
</evidence>
<keyword evidence="7" id="KW-0472">Membrane</keyword>
<dbReference type="GO" id="GO:0006814">
    <property type="term" value="P:sodium ion transport"/>
    <property type="evidence" value="ECO:0007669"/>
    <property type="project" value="UniProtKB-KW"/>
</dbReference>